<comment type="caution">
    <text evidence="2">The sequence shown here is derived from an EMBL/GenBank/DDBJ whole genome shotgun (WGS) entry which is preliminary data.</text>
</comment>
<keyword evidence="3" id="KW-1185">Reference proteome</keyword>
<dbReference type="Proteomes" id="UP000233551">
    <property type="component" value="Unassembled WGS sequence"/>
</dbReference>
<gene>
    <name evidence="2" type="ORF">CRG98_037702</name>
</gene>
<organism evidence="2 3">
    <name type="scientific">Punica granatum</name>
    <name type="common">Pomegranate</name>
    <dbReference type="NCBI Taxonomy" id="22663"/>
    <lineage>
        <taxon>Eukaryota</taxon>
        <taxon>Viridiplantae</taxon>
        <taxon>Streptophyta</taxon>
        <taxon>Embryophyta</taxon>
        <taxon>Tracheophyta</taxon>
        <taxon>Spermatophyta</taxon>
        <taxon>Magnoliopsida</taxon>
        <taxon>eudicotyledons</taxon>
        <taxon>Gunneridae</taxon>
        <taxon>Pentapetalae</taxon>
        <taxon>rosids</taxon>
        <taxon>malvids</taxon>
        <taxon>Myrtales</taxon>
        <taxon>Lythraceae</taxon>
        <taxon>Punica</taxon>
    </lineage>
</organism>
<feature type="region of interest" description="Disordered" evidence="1">
    <location>
        <begin position="1"/>
        <end position="22"/>
    </location>
</feature>
<proteinExistence type="predicted"/>
<protein>
    <submittedName>
        <fullName evidence="2">Uncharacterized protein</fullName>
    </submittedName>
</protein>
<accession>A0A2I0ID37</accession>
<dbReference type="AlphaFoldDB" id="A0A2I0ID37"/>
<sequence length="70" mass="6939">MDREEAPWLEAGAGIETGGGADRMCSEDRKVAGGRETAVGAGGGGYRLVKGWATDVCSVGGTGTSTFSGA</sequence>
<name>A0A2I0ID37_PUNGR</name>
<evidence type="ECO:0000256" key="1">
    <source>
        <dbReference type="SAM" id="MobiDB-lite"/>
    </source>
</evidence>
<evidence type="ECO:0000313" key="2">
    <source>
        <dbReference type="EMBL" id="PKI41908.1"/>
    </source>
</evidence>
<dbReference type="EMBL" id="PGOL01003257">
    <property type="protein sequence ID" value="PKI41908.1"/>
    <property type="molecule type" value="Genomic_DNA"/>
</dbReference>
<evidence type="ECO:0000313" key="3">
    <source>
        <dbReference type="Proteomes" id="UP000233551"/>
    </source>
</evidence>
<reference evidence="2 3" key="1">
    <citation type="submission" date="2017-11" db="EMBL/GenBank/DDBJ databases">
        <title>De-novo sequencing of pomegranate (Punica granatum L.) genome.</title>
        <authorList>
            <person name="Akparov Z."/>
            <person name="Amiraslanov A."/>
            <person name="Hajiyeva S."/>
            <person name="Abbasov M."/>
            <person name="Kaur K."/>
            <person name="Hamwieh A."/>
            <person name="Solovyev V."/>
            <person name="Salamov A."/>
            <person name="Braich B."/>
            <person name="Kosarev P."/>
            <person name="Mahmoud A."/>
            <person name="Hajiyev E."/>
            <person name="Babayeva S."/>
            <person name="Izzatullayeva V."/>
            <person name="Mammadov A."/>
            <person name="Mammadov A."/>
            <person name="Sharifova S."/>
            <person name="Ojaghi J."/>
            <person name="Eynullazada K."/>
            <person name="Bayramov B."/>
            <person name="Abdulazimova A."/>
            <person name="Shahmuradov I."/>
        </authorList>
    </citation>
    <scope>NUCLEOTIDE SEQUENCE [LARGE SCALE GENOMIC DNA]</scope>
    <source>
        <strain evidence="3">cv. AG2017</strain>
        <tissue evidence="2">Leaf</tissue>
    </source>
</reference>